<keyword evidence="3" id="KW-1185">Reference proteome</keyword>
<dbReference type="EMBL" id="AE015451">
    <property type="protein sequence ID" value="AMM02880.1"/>
    <property type="molecule type" value="Genomic_DNA"/>
</dbReference>
<dbReference type="KEGG" id="ppu:PP_5543"/>
<evidence type="ECO:0000256" key="1">
    <source>
        <dbReference type="SAM" id="Phobius"/>
    </source>
</evidence>
<reference evidence="2 3" key="1">
    <citation type="journal article" date="2002" name="Environ. Microbiol.">
        <title>Complete genome sequence and comparative analysis of the metabolically versatile Pseudomonas putida KT2440.</title>
        <authorList>
            <person name="Nelson K.E."/>
            <person name="Weinel C."/>
            <person name="Paulsen I.T."/>
            <person name="Dodson R.J."/>
            <person name="Hilbert H."/>
            <person name="Martins dos Santos V.A."/>
            <person name="Fouts D.E."/>
            <person name="Gill S.R."/>
            <person name="Pop M."/>
            <person name="Holmes M."/>
            <person name="Brinkac L."/>
            <person name="Beanan M."/>
            <person name="DeBoy R.T."/>
            <person name="Daugherty S."/>
            <person name="Kolonay J."/>
            <person name="Madupu R."/>
            <person name="Nelson W."/>
            <person name="White O."/>
            <person name="Peterson J."/>
            <person name="Khouri H."/>
            <person name="Hance I."/>
            <person name="Chris Lee P."/>
            <person name="Holtzapple E."/>
            <person name="Scanlan D."/>
            <person name="Tran K."/>
            <person name="Moazzez A."/>
            <person name="Utterback T."/>
            <person name="Rizzo M."/>
            <person name="Lee K."/>
            <person name="Kosack D."/>
            <person name="Moestl D."/>
            <person name="Wedler H."/>
            <person name="Lauber J."/>
            <person name="Stjepandic D."/>
            <person name="Hoheisel J."/>
            <person name="Straetz M."/>
            <person name="Heim S."/>
            <person name="Kiewitz C."/>
            <person name="Eisen J.A."/>
            <person name="Timmis K.N."/>
            <person name="Dusterhoft A."/>
            <person name="Tummler B."/>
            <person name="Fraser C.M."/>
        </authorList>
    </citation>
    <scope>NUCLEOTIDE SEQUENCE [LARGE SCALE GENOMIC DNA]</scope>
    <source>
        <strain evidence="3">ATCC 47054 / DSM 6125 / CFBP 8728 / NCIMB 11950 / KT2440</strain>
    </source>
</reference>
<dbReference type="STRING" id="160488.PP_5543"/>
<dbReference type="AlphaFoldDB" id="A0A140FW97"/>
<name>A0A140FW97_PSEPK</name>
<evidence type="ECO:0000313" key="3">
    <source>
        <dbReference type="Proteomes" id="UP000000556"/>
    </source>
</evidence>
<dbReference type="RefSeq" id="WP_061405635.1">
    <property type="nucleotide sequence ID" value="NC_002947.4"/>
</dbReference>
<dbReference type="GeneID" id="83680460"/>
<keyword evidence="1" id="KW-1133">Transmembrane helix</keyword>
<reference evidence="2 3" key="2">
    <citation type="journal article" date="2016" name="Environ. Microbiol.">
        <title>The revisited genome of Pseudomonas putida KT2440 enlightens its value as a robust metabolic chassis.</title>
        <authorList>
            <person name="Belda E."/>
            <person name="van Heck R.G."/>
            <person name="Lopez-Sanchez M.J."/>
            <person name="Cruveiller S."/>
            <person name="Barbe V."/>
            <person name="Fraser C."/>
            <person name="Klenk H.P."/>
            <person name="Petersen J."/>
            <person name="Morgat A."/>
            <person name="Nikel P.I."/>
            <person name="Vallenet D."/>
            <person name="Rouy Z."/>
            <person name="Sekowska A."/>
            <person name="Martins Dos Santos V.A."/>
            <person name="de Lorenzo V."/>
            <person name="Danchin A."/>
            <person name="Medigue C."/>
        </authorList>
    </citation>
    <scope>NUCLEOTIDE SEQUENCE [LARGE SCALE GENOMIC DNA]</scope>
    <source>
        <strain evidence="3">ATCC 47054 / DSM 6125 / CFBP 8728 / NCIMB 11950 / KT2440</strain>
    </source>
</reference>
<sequence>MENSDIGLFMLALIAITGTLISLFEHRAVRSEEPSIKQPATKVQRRP</sequence>
<dbReference type="Proteomes" id="UP000000556">
    <property type="component" value="Chromosome"/>
</dbReference>
<gene>
    <name evidence="2" type="ordered locus">PP_5543</name>
</gene>
<proteinExistence type="predicted"/>
<keyword evidence="1" id="KW-0472">Membrane</keyword>
<feature type="transmembrane region" description="Helical" evidence="1">
    <location>
        <begin position="6"/>
        <end position="24"/>
    </location>
</feature>
<keyword evidence="1" id="KW-0812">Transmembrane</keyword>
<organism evidence="2 3">
    <name type="scientific">Pseudomonas putida (strain ATCC 47054 / DSM 6125 / CFBP 8728 / NCIMB 11950 / KT2440)</name>
    <dbReference type="NCBI Taxonomy" id="160488"/>
    <lineage>
        <taxon>Bacteria</taxon>
        <taxon>Pseudomonadati</taxon>
        <taxon>Pseudomonadota</taxon>
        <taxon>Gammaproteobacteria</taxon>
        <taxon>Pseudomonadales</taxon>
        <taxon>Pseudomonadaceae</taxon>
        <taxon>Pseudomonas</taxon>
    </lineage>
</organism>
<protein>
    <submittedName>
        <fullName evidence="2">Uncharacterized protein</fullName>
    </submittedName>
</protein>
<dbReference type="BioCyc" id="PPUT160488:G1G01-3135-MONOMER"/>
<evidence type="ECO:0000313" key="2">
    <source>
        <dbReference type="EMBL" id="AMM02880.1"/>
    </source>
</evidence>
<accession>A0A140FW97</accession>